<gene>
    <name evidence="1" type="ORF">AKJ29_01700</name>
</gene>
<sequence>MTPLPIELDLTLDDWQAEDGSVPPNPIQAKLKIQNNRIDLEFHDGRSVWIEQQDGKIRIHGYLSEETGHHEPMNLDIEDTQFVVSTDAPGDLQFERVIKIESDKDG</sequence>
<accession>A0A0P7KLI5</accession>
<dbReference type="STRING" id="154981.AKJ29_01700"/>
<organism evidence="1 2">
    <name type="scientific">Aliiroseovarius crassostreae</name>
    <dbReference type="NCBI Taxonomy" id="154981"/>
    <lineage>
        <taxon>Bacteria</taxon>
        <taxon>Pseudomonadati</taxon>
        <taxon>Pseudomonadota</taxon>
        <taxon>Alphaproteobacteria</taxon>
        <taxon>Rhodobacterales</taxon>
        <taxon>Paracoccaceae</taxon>
        <taxon>Aliiroseovarius</taxon>
    </lineage>
</organism>
<evidence type="ECO:0000313" key="2">
    <source>
        <dbReference type="Proteomes" id="UP000050471"/>
    </source>
</evidence>
<dbReference type="Proteomes" id="UP000050471">
    <property type="component" value="Unassembled WGS sequence"/>
</dbReference>
<dbReference type="AlphaFoldDB" id="A0A0P7KLI5"/>
<name>A0A0P7KLI5_9RHOB</name>
<evidence type="ECO:0000313" key="1">
    <source>
        <dbReference type="EMBL" id="KPN62884.1"/>
    </source>
</evidence>
<keyword evidence="2" id="KW-1185">Reference proteome</keyword>
<reference evidence="1 2" key="1">
    <citation type="submission" date="2015-09" db="EMBL/GenBank/DDBJ databases">
        <title>Draft genome sequence of Aliiroseovarius crassostreae CV919-312TSm, the causative agent of Roseovarius Oyster Disease (formerly Juvenile Oyster Disease).</title>
        <authorList>
            <person name="Kessner L."/>
            <person name="Spinard E."/>
            <person name="Nelson D."/>
        </authorList>
    </citation>
    <scope>NUCLEOTIDE SEQUENCE [LARGE SCALE GENOMIC DNA]</scope>
    <source>
        <strain evidence="1 2">CV919-312</strain>
    </source>
</reference>
<dbReference type="RefSeq" id="WP_055190774.1">
    <property type="nucleotide sequence ID" value="NZ_FPBS01000060.1"/>
</dbReference>
<comment type="caution">
    <text evidence="1">The sequence shown here is derived from an EMBL/GenBank/DDBJ whole genome shotgun (WGS) entry which is preliminary data.</text>
</comment>
<protein>
    <submittedName>
        <fullName evidence="1">Uncharacterized protein</fullName>
    </submittedName>
</protein>
<proteinExistence type="predicted"/>
<dbReference type="EMBL" id="LKBA01000008">
    <property type="protein sequence ID" value="KPN62884.1"/>
    <property type="molecule type" value="Genomic_DNA"/>
</dbReference>